<name>A0A5C3NXB1_9APHY</name>
<reference evidence="3 4" key="1">
    <citation type="journal article" date="2019" name="Nat. Ecol. Evol.">
        <title>Megaphylogeny resolves global patterns of mushroom evolution.</title>
        <authorList>
            <person name="Varga T."/>
            <person name="Krizsan K."/>
            <person name="Foldi C."/>
            <person name="Dima B."/>
            <person name="Sanchez-Garcia M."/>
            <person name="Sanchez-Ramirez S."/>
            <person name="Szollosi G.J."/>
            <person name="Szarkandi J.G."/>
            <person name="Papp V."/>
            <person name="Albert L."/>
            <person name="Andreopoulos W."/>
            <person name="Angelini C."/>
            <person name="Antonin V."/>
            <person name="Barry K.W."/>
            <person name="Bougher N.L."/>
            <person name="Buchanan P."/>
            <person name="Buyck B."/>
            <person name="Bense V."/>
            <person name="Catcheside P."/>
            <person name="Chovatia M."/>
            <person name="Cooper J."/>
            <person name="Damon W."/>
            <person name="Desjardin D."/>
            <person name="Finy P."/>
            <person name="Geml J."/>
            <person name="Haridas S."/>
            <person name="Hughes K."/>
            <person name="Justo A."/>
            <person name="Karasinski D."/>
            <person name="Kautmanova I."/>
            <person name="Kiss B."/>
            <person name="Kocsube S."/>
            <person name="Kotiranta H."/>
            <person name="LaButti K.M."/>
            <person name="Lechner B.E."/>
            <person name="Liimatainen K."/>
            <person name="Lipzen A."/>
            <person name="Lukacs Z."/>
            <person name="Mihaltcheva S."/>
            <person name="Morgado L.N."/>
            <person name="Niskanen T."/>
            <person name="Noordeloos M.E."/>
            <person name="Ohm R.A."/>
            <person name="Ortiz-Santana B."/>
            <person name="Ovrebo C."/>
            <person name="Racz N."/>
            <person name="Riley R."/>
            <person name="Savchenko A."/>
            <person name="Shiryaev A."/>
            <person name="Soop K."/>
            <person name="Spirin V."/>
            <person name="Szebenyi C."/>
            <person name="Tomsovsky M."/>
            <person name="Tulloss R.E."/>
            <person name="Uehling J."/>
            <person name="Grigoriev I.V."/>
            <person name="Vagvolgyi C."/>
            <person name="Papp T."/>
            <person name="Martin F.M."/>
            <person name="Miettinen O."/>
            <person name="Hibbett D.S."/>
            <person name="Nagy L.G."/>
        </authorList>
    </citation>
    <scope>NUCLEOTIDE SEQUENCE [LARGE SCALE GENOMIC DNA]</scope>
    <source>
        <strain evidence="3 4">HHB13444</strain>
    </source>
</reference>
<feature type="compositionally biased region" description="Acidic residues" evidence="2">
    <location>
        <begin position="1031"/>
        <end position="1043"/>
    </location>
</feature>
<feature type="region of interest" description="Disordered" evidence="2">
    <location>
        <begin position="123"/>
        <end position="258"/>
    </location>
</feature>
<keyword evidence="1" id="KW-0175">Coiled coil</keyword>
<organism evidence="3 4">
    <name type="scientific">Polyporus arcularius HHB13444</name>
    <dbReference type="NCBI Taxonomy" id="1314778"/>
    <lineage>
        <taxon>Eukaryota</taxon>
        <taxon>Fungi</taxon>
        <taxon>Dikarya</taxon>
        <taxon>Basidiomycota</taxon>
        <taxon>Agaricomycotina</taxon>
        <taxon>Agaricomycetes</taxon>
        <taxon>Polyporales</taxon>
        <taxon>Polyporaceae</taxon>
        <taxon>Polyporus</taxon>
    </lineage>
</organism>
<sequence>MDQATQQRAASLQALYDRSARVQSAWIARPASDHPARQAWDAKFWSDLAALKASIRKVEGCGQVLVPPFVLSFLVEHNAAYIARRPYNISGLDPARAPRADGDMIVDPSYRFEPVHGGWWEGPEFAPPVPAEPGHPSTIPGPTKSSLRRAPESTGLARNMAPPPAPAPETTPSQSAAIDPTSHTPAHASGGRVTRSASRATEEVAAVSGPSPAAAPSTHGPSADGAIGCRKKAPTPARAKPSVRHDGKDPAPQSTPGVIRPKADVAVSRASADATNGNVAVRARPKVAKRANSSGPAAQDPGPFPETFEFNGQDLVDHWVPMKIVCTECARKGLVCRVNFLHGAQCNHCTNVKGHCSLVPAHDKGMAWTKEQRVYILYDFQRRGNPSAPHPATSVGKSPTFTVPEWFTGKLESLGRSMWAPGGAARMQKPRSTQSKRATFLAPIPDHEVPTARPRTPSLPPPNRTKTGPGKRSKLRAVSKAKRRSQSVASTTTVESDDDDDDGKSSESGHDDLGSKEDDSQSDKGTTSSNDGSQEGADTDTTSVKPGPGQLAPCDSAPGLLTRSRSCRGLSVSEHAQDAPDADMAEAHGAVLSVQGNMGRKRTRDESKTDDDEDRMSPAPAQPQPKRRRQQDRRAMTVPPPTVAWRDMPSLEKKLGLREQLSVLSTACTTPSPSDNEASADYGFAPDYAFDFNYEHSILGIREVDKHMTRQQADRYINLNFKYVEGETSSLWDALTKLEKTRESGQQTWERAFGEVQARTLQAIADNVGLSQRLDNAVQELKEQKEDIAQLRAVNPALSIADEPYSLQPAPTLDIPASPVHTTADIRPTPGSLPGGVSQPDTSAIPPSAPSSMGEQSVTVVGEALDADMAREPAESLVRTSATVDVDSRLPLSPALSEHHTPLSASLFIPRGLFDDVPPQVPTASTSGASDRHTVTDEEATDDLGQSAWADETVLSTAIEVDAARVQGVQLSASDQNVRLTTARVHGAEDGGQTVARAGHVENDGTEAVRACKESGTGPPGQSTVALAEGREEDGEASMDLGE</sequence>
<dbReference type="Proteomes" id="UP000308197">
    <property type="component" value="Unassembled WGS sequence"/>
</dbReference>
<keyword evidence="4" id="KW-1185">Reference proteome</keyword>
<proteinExistence type="predicted"/>
<dbReference type="AlphaFoldDB" id="A0A5C3NXB1"/>
<accession>A0A5C3NXB1</accession>
<feature type="compositionally biased region" description="Basic residues" evidence="2">
    <location>
        <begin position="469"/>
        <end position="485"/>
    </location>
</feature>
<feature type="region of interest" description="Disordered" evidence="2">
    <location>
        <begin position="421"/>
        <end position="645"/>
    </location>
</feature>
<protein>
    <submittedName>
        <fullName evidence="3">Uncharacterized protein</fullName>
    </submittedName>
</protein>
<dbReference type="EMBL" id="ML211676">
    <property type="protein sequence ID" value="TFK80968.1"/>
    <property type="molecule type" value="Genomic_DNA"/>
</dbReference>
<evidence type="ECO:0000313" key="3">
    <source>
        <dbReference type="EMBL" id="TFK80968.1"/>
    </source>
</evidence>
<feature type="compositionally biased region" description="Low complexity" evidence="2">
    <location>
        <begin position="204"/>
        <end position="223"/>
    </location>
</feature>
<evidence type="ECO:0000313" key="4">
    <source>
        <dbReference type="Proteomes" id="UP000308197"/>
    </source>
</evidence>
<evidence type="ECO:0000256" key="2">
    <source>
        <dbReference type="SAM" id="MobiDB-lite"/>
    </source>
</evidence>
<gene>
    <name evidence="3" type="ORF">K466DRAFT_569330</name>
</gene>
<feature type="compositionally biased region" description="Polar residues" evidence="2">
    <location>
        <begin position="523"/>
        <end position="533"/>
    </location>
</feature>
<feature type="region of interest" description="Disordered" evidence="2">
    <location>
        <begin position="821"/>
        <end position="854"/>
    </location>
</feature>
<feature type="region of interest" description="Disordered" evidence="2">
    <location>
        <begin position="285"/>
        <end position="306"/>
    </location>
</feature>
<feature type="region of interest" description="Disordered" evidence="2">
    <location>
        <begin position="1010"/>
        <end position="1043"/>
    </location>
</feature>
<evidence type="ECO:0000256" key="1">
    <source>
        <dbReference type="SAM" id="Coils"/>
    </source>
</evidence>
<dbReference type="InParanoid" id="A0A5C3NXB1"/>
<feature type="compositionally biased region" description="Basic and acidic residues" evidence="2">
    <location>
        <begin position="503"/>
        <end position="522"/>
    </location>
</feature>
<feature type="coiled-coil region" evidence="1">
    <location>
        <begin position="767"/>
        <end position="794"/>
    </location>
</feature>